<dbReference type="Gene3D" id="3.90.190.20">
    <property type="entry name" value="Mur ligase, C-terminal domain"/>
    <property type="match status" value="1"/>
</dbReference>
<comment type="catalytic activity">
    <reaction evidence="19">
        <text>10-formyltetrahydrofolyl-(gamma-L-Glu)(n) + L-glutamate + ATP = 10-formyltetrahydrofolyl-(gamma-L-Glu)(n+1) + ADP + phosphate + H(+)</text>
        <dbReference type="Rhea" id="RHEA:51904"/>
        <dbReference type="Rhea" id="RHEA-COMP:13088"/>
        <dbReference type="Rhea" id="RHEA-COMP:14300"/>
        <dbReference type="ChEBI" id="CHEBI:15378"/>
        <dbReference type="ChEBI" id="CHEBI:29985"/>
        <dbReference type="ChEBI" id="CHEBI:30616"/>
        <dbReference type="ChEBI" id="CHEBI:43474"/>
        <dbReference type="ChEBI" id="CHEBI:134413"/>
        <dbReference type="ChEBI" id="CHEBI:456216"/>
        <dbReference type="EC" id="6.3.2.17"/>
    </reaction>
</comment>
<dbReference type="PROSITE" id="PS01012">
    <property type="entry name" value="FOLYLPOLYGLU_SYNT_2"/>
    <property type="match status" value="1"/>
</dbReference>
<comment type="catalytic activity">
    <reaction evidence="20">
        <text>(6R)-5,10-methylenetetrahydrofolyl-(gamma-L-Glu)(n) + L-glutamate + ATP = (6R)-5,10-methylenetetrahydrofolyl-(gamma-L-Glu)(n+1) + ADP + phosphate + H(+)</text>
        <dbReference type="Rhea" id="RHEA:51912"/>
        <dbReference type="Rhea" id="RHEA-COMP:13257"/>
        <dbReference type="Rhea" id="RHEA-COMP:13258"/>
        <dbReference type="ChEBI" id="CHEBI:15378"/>
        <dbReference type="ChEBI" id="CHEBI:29985"/>
        <dbReference type="ChEBI" id="CHEBI:30616"/>
        <dbReference type="ChEBI" id="CHEBI:43474"/>
        <dbReference type="ChEBI" id="CHEBI:136572"/>
        <dbReference type="ChEBI" id="CHEBI:456216"/>
        <dbReference type="EC" id="6.3.2.17"/>
    </reaction>
</comment>
<dbReference type="Proteomes" id="UP000266273">
    <property type="component" value="Unassembled WGS sequence"/>
</dbReference>
<keyword evidence="10" id="KW-0479">Metal-binding</keyword>
<dbReference type="EMBL" id="QXDF01000001">
    <property type="protein sequence ID" value="RIA56840.1"/>
    <property type="molecule type" value="Genomic_DNA"/>
</dbReference>
<evidence type="ECO:0000256" key="10">
    <source>
        <dbReference type="ARBA" id="ARBA00022723"/>
    </source>
</evidence>
<dbReference type="Gene3D" id="3.40.1190.10">
    <property type="entry name" value="Mur-like, catalytic domain"/>
    <property type="match status" value="1"/>
</dbReference>
<evidence type="ECO:0000256" key="11">
    <source>
        <dbReference type="ARBA" id="ARBA00022741"/>
    </source>
</evidence>
<comment type="catalytic activity">
    <reaction evidence="18">
        <text>(6S)-5,6,7,8-tetrahydrofolyl-(gamma-L-Glu)(n) + L-glutamate + ATP = (6S)-5,6,7,8-tetrahydrofolyl-(gamma-L-Glu)(n+1) + ADP + phosphate + H(+)</text>
        <dbReference type="Rhea" id="RHEA:10580"/>
        <dbReference type="Rhea" id="RHEA-COMP:14738"/>
        <dbReference type="Rhea" id="RHEA-COMP:14740"/>
        <dbReference type="ChEBI" id="CHEBI:15378"/>
        <dbReference type="ChEBI" id="CHEBI:29985"/>
        <dbReference type="ChEBI" id="CHEBI:30616"/>
        <dbReference type="ChEBI" id="CHEBI:43474"/>
        <dbReference type="ChEBI" id="CHEBI:141005"/>
        <dbReference type="ChEBI" id="CHEBI:456216"/>
        <dbReference type="EC" id="6.3.2.17"/>
    </reaction>
</comment>
<dbReference type="GO" id="GO:0008841">
    <property type="term" value="F:dihydrofolate synthase activity"/>
    <property type="evidence" value="ECO:0007669"/>
    <property type="project" value="UniProtKB-EC"/>
</dbReference>
<dbReference type="UniPathway" id="UPA00077">
    <property type="reaction ID" value="UER00157"/>
</dbReference>
<comment type="pathway">
    <text evidence="4">Cofactor biosynthesis; tetrahydrofolylpolyglutamate biosynthesis.</text>
</comment>
<evidence type="ECO:0000256" key="6">
    <source>
        <dbReference type="ARBA" id="ARBA00013023"/>
    </source>
</evidence>
<evidence type="ECO:0000256" key="8">
    <source>
        <dbReference type="ARBA" id="ARBA00019357"/>
    </source>
</evidence>
<dbReference type="GO" id="GO:0005737">
    <property type="term" value="C:cytoplasm"/>
    <property type="evidence" value="ECO:0007669"/>
    <property type="project" value="TreeGrafter"/>
</dbReference>
<evidence type="ECO:0000259" key="24">
    <source>
        <dbReference type="Pfam" id="PF08245"/>
    </source>
</evidence>
<dbReference type="AlphaFoldDB" id="A0A397Q5S2"/>
<keyword evidence="13" id="KW-0460">Magnesium</keyword>
<keyword evidence="26" id="KW-1185">Reference proteome</keyword>
<dbReference type="SUPFAM" id="SSF53623">
    <property type="entry name" value="MurD-like peptide ligases, catalytic domain"/>
    <property type="match status" value="1"/>
</dbReference>
<evidence type="ECO:0000256" key="12">
    <source>
        <dbReference type="ARBA" id="ARBA00022840"/>
    </source>
</evidence>
<dbReference type="Pfam" id="PF02875">
    <property type="entry name" value="Mur_ligase_C"/>
    <property type="match status" value="1"/>
</dbReference>
<dbReference type="GO" id="GO:0005524">
    <property type="term" value="F:ATP binding"/>
    <property type="evidence" value="ECO:0007669"/>
    <property type="project" value="UniProtKB-KW"/>
</dbReference>
<dbReference type="PANTHER" id="PTHR11136:SF0">
    <property type="entry name" value="DIHYDROFOLATE SYNTHETASE-RELATED"/>
    <property type="match status" value="1"/>
</dbReference>
<evidence type="ECO:0000256" key="15">
    <source>
        <dbReference type="ARBA" id="ARBA00030048"/>
    </source>
</evidence>
<comment type="function">
    <text evidence="2">Functions in two distinct reactions of the de novo folate biosynthetic pathway. Catalyzes the addition of a glutamate residue to dihydropteroate (7,8-dihydropteroate or H2Pte) to form dihydrofolate (7,8-dihydrofolate monoglutamate or H2Pte-Glu). Also catalyzes successive additions of L-glutamate to tetrahydrofolate or 10-formyltetrahydrofolate or 5,10-methylenetetrahydrofolate, leading to folylpolyglutamate derivatives.</text>
</comment>
<reference evidence="25 26" key="1">
    <citation type="submission" date="2018-08" db="EMBL/GenBank/DDBJ databases">
        <title>Genomic Encyclopedia of Archaeal and Bacterial Type Strains, Phase II (KMG-II): from individual species to whole genera.</title>
        <authorList>
            <person name="Goeker M."/>
        </authorList>
    </citation>
    <scope>NUCLEOTIDE SEQUENCE [LARGE SCALE GENOMIC DNA]</scope>
    <source>
        <strain evidence="25 26">DSM 5002</strain>
    </source>
</reference>
<evidence type="ECO:0000256" key="13">
    <source>
        <dbReference type="ARBA" id="ARBA00022842"/>
    </source>
</evidence>
<evidence type="ECO:0000256" key="18">
    <source>
        <dbReference type="ARBA" id="ARBA00047493"/>
    </source>
</evidence>
<protein>
    <recommendedName>
        <fullName evidence="8">Dihydrofolate synthase/folylpolyglutamate synthase</fullName>
        <ecNumber evidence="6">6.3.2.12</ecNumber>
        <ecNumber evidence="7">6.3.2.17</ecNumber>
    </recommendedName>
    <alternativeName>
        <fullName evidence="17">Folylpoly-gamma-glutamate synthetase-dihydrofolate synthetase</fullName>
    </alternativeName>
    <alternativeName>
        <fullName evidence="15">Folylpolyglutamate synthetase</fullName>
    </alternativeName>
    <alternativeName>
        <fullName evidence="16">Tetrahydrofolylpolyglutamate synthase</fullName>
    </alternativeName>
</protein>
<evidence type="ECO:0000256" key="1">
    <source>
        <dbReference type="ARBA" id="ARBA00001946"/>
    </source>
</evidence>
<dbReference type="InterPro" id="IPR036615">
    <property type="entry name" value="Mur_ligase_C_dom_sf"/>
</dbReference>
<dbReference type="GO" id="GO:0046656">
    <property type="term" value="P:folic acid biosynthetic process"/>
    <property type="evidence" value="ECO:0007669"/>
    <property type="project" value="UniProtKB-KW"/>
</dbReference>
<comment type="cofactor">
    <cofactor evidence="1">
        <name>Mg(2+)</name>
        <dbReference type="ChEBI" id="CHEBI:18420"/>
    </cofactor>
</comment>
<dbReference type="GO" id="GO:0046654">
    <property type="term" value="P:tetrahydrofolate biosynthetic process"/>
    <property type="evidence" value="ECO:0007669"/>
    <property type="project" value="UniProtKB-UniPathway"/>
</dbReference>
<evidence type="ECO:0000256" key="21">
    <source>
        <dbReference type="ARBA" id="ARBA00049161"/>
    </source>
</evidence>
<dbReference type="InterPro" id="IPR001645">
    <property type="entry name" value="Folylpolyglutamate_synth"/>
</dbReference>
<dbReference type="InterPro" id="IPR004101">
    <property type="entry name" value="Mur_ligase_C"/>
</dbReference>
<organism evidence="25 26">
    <name type="scientific">Dichotomicrobium thermohalophilum</name>
    <dbReference type="NCBI Taxonomy" id="933063"/>
    <lineage>
        <taxon>Bacteria</taxon>
        <taxon>Pseudomonadati</taxon>
        <taxon>Pseudomonadota</taxon>
        <taxon>Alphaproteobacteria</taxon>
        <taxon>Hyphomicrobiales</taxon>
        <taxon>Hyphomicrobiaceae</taxon>
        <taxon>Dichotomicrobium</taxon>
    </lineage>
</organism>
<comment type="pathway">
    <text evidence="3">Cofactor biosynthesis; tetrahydrofolate biosynthesis; 7,8-dihydrofolate from 2-amino-4-hydroxy-6-hydroxymethyl-7,8-dihydropteridine diphosphate and 4-aminobenzoate: step 2/2.</text>
</comment>
<dbReference type="InterPro" id="IPR036565">
    <property type="entry name" value="Mur-like_cat_sf"/>
</dbReference>
<evidence type="ECO:0000256" key="4">
    <source>
        <dbReference type="ARBA" id="ARBA00005150"/>
    </source>
</evidence>
<sequence>MASSESATILQRLEQLHPKLIDLSLGRIERLAAALGSPHEQLPPVIHVAGTNGKGSVIAYLKAMLEAAGLRVHVYTSPHLRDFSERICLAGPEGAQPIAEDALSELLERVERANAGEPITFFEITTAAAFLAFAENPADVVILETGLGGRLDATNIVRSPALTLITPVSIDHADFLGDTIPQIAAEKAGIIKPGVPCVVARQPDEALDAIVCNASDLRAPILAGGSAWDAYEQHGRLVFQDENELIDLPLPRLIGRHQIENAGIAVAAVRNLPGFEITESDIAKGLNDVSWPARLQRLGPGALHALTFPNSELWLDGGHNPSAAQALAGAMAELEERVPCPLHLIIGMMSNKNAAAFLAPFAGLTEFVATVAIPGQPNAYTAGELSTMARHQGLFAEPARDLEDAFNLSRSVAQGPVRILMTGSLYFAGKVLEAHQHGLARI</sequence>
<evidence type="ECO:0000256" key="20">
    <source>
        <dbReference type="ARBA" id="ARBA00049035"/>
    </source>
</evidence>
<dbReference type="PIRSF" id="PIRSF001563">
    <property type="entry name" value="Folylpolyglu_synth"/>
    <property type="match status" value="1"/>
</dbReference>
<comment type="similarity">
    <text evidence="5 22">Belongs to the folylpolyglutamate synthase family.</text>
</comment>
<evidence type="ECO:0000256" key="3">
    <source>
        <dbReference type="ARBA" id="ARBA00004799"/>
    </source>
</evidence>
<evidence type="ECO:0000256" key="5">
    <source>
        <dbReference type="ARBA" id="ARBA00008276"/>
    </source>
</evidence>
<keyword evidence="12 22" id="KW-0067">ATP-binding</keyword>
<dbReference type="EC" id="6.3.2.17" evidence="7"/>
<dbReference type="SUPFAM" id="SSF53244">
    <property type="entry name" value="MurD-like peptide ligases, peptide-binding domain"/>
    <property type="match status" value="1"/>
</dbReference>
<keyword evidence="14" id="KW-0289">Folate biosynthesis</keyword>
<evidence type="ECO:0000256" key="2">
    <source>
        <dbReference type="ARBA" id="ARBA00002714"/>
    </source>
</evidence>
<dbReference type="NCBIfam" id="TIGR01499">
    <property type="entry name" value="folC"/>
    <property type="match status" value="1"/>
</dbReference>
<dbReference type="GO" id="GO:0004326">
    <property type="term" value="F:tetrahydrofolylpolyglutamate synthase activity"/>
    <property type="evidence" value="ECO:0007669"/>
    <property type="project" value="UniProtKB-EC"/>
</dbReference>
<evidence type="ECO:0000256" key="7">
    <source>
        <dbReference type="ARBA" id="ARBA00013025"/>
    </source>
</evidence>
<name>A0A397Q5S2_9HYPH</name>
<evidence type="ECO:0000256" key="16">
    <source>
        <dbReference type="ARBA" id="ARBA00030592"/>
    </source>
</evidence>
<evidence type="ECO:0000256" key="14">
    <source>
        <dbReference type="ARBA" id="ARBA00022909"/>
    </source>
</evidence>
<dbReference type="GO" id="GO:0046872">
    <property type="term" value="F:metal ion binding"/>
    <property type="evidence" value="ECO:0007669"/>
    <property type="project" value="UniProtKB-KW"/>
</dbReference>
<gene>
    <name evidence="25" type="ORF">BXY53_1953</name>
</gene>
<comment type="caution">
    <text evidence="25">The sequence shown here is derived from an EMBL/GenBank/DDBJ whole genome shotgun (WGS) entry which is preliminary data.</text>
</comment>
<evidence type="ECO:0000313" key="25">
    <source>
        <dbReference type="EMBL" id="RIA56840.1"/>
    </source>
</evidence>
<comment type="catalytic activity">
    <reaction evidence="21">
        <text>7,8-dihydropteroate + L-glutamate + ATP = 7,8-dihydrofolate + ADP + phosphate + H(+)</text>
        <dbReference type="Rhea" id="RHEA:23584"/>
        <dbReference type="ChEBI" id="CHEBI:15378"/>
        <dbReference type="ChEBI" id="CHEBI:17839"/>
        <dbReference type="ChEBI" id="CHEBI:29985"/>
        <dbReference type="ChEBI" id="CHEBI:30616"/>
        <dbReference type="ChEBI" id="CHEBI:43474"/>
        <dbReference type="ChEBI" id="CHEBI:57451"/>
        <dbReference type="ChEBI" id="CHEBI:456216"/>
        <dbReference type="EC" id="6.3.2.12"/>
    </reaction>
</comment>
<keyword evidence="9 22" id="KW-0436">Ligase</keyword>
<evidence type="ECO:0000256" key="19">
    <source>
        <dbReference type="ARBA" id="ARBA00047808"/>
    </source>
</evidence>
<dbReference type="FunFam" id="3.40.1190.10:FF:000011">
    <property type="entry name" value="Folylpolyglutamate synthase/dihydrofolate synthase"/>
    <property type="match status" value="1"/>
</dbReference>
<dbReference type="InterPro" id="IPR013221">
    <property type="entry name" value="Mur_ligase_cen"/>
</dbReference>
<evidence type="ECO:0000259" key="23">
    <source>
        <dbReference type="Pfam" id="PF02875"/>
    </source>
</evidence>
<proteinExistence type="inferred from homology"/>
<evidence type="ECO:0000256" key="9">
    <source>
        <dbReference type="ARBA" id="ARBA00022598"/>
    </source>
</evidence>
<dbReference type="Pfam" id="PF08245">
    <property type="entry name" value="Mur_ligase_M"/>
    <property type="match status" value="1"/>
</dbReference>
<feature type="domain" description="Mur ligase C-terminal" evidence="23">
    <location>
        <begin position="315"/>
        <end position="424"/>
    </location>
</feature>
<keyword evidence="11 22" id="KW-0547">Nucleotide-binding</keyword>
<evidence type="ECO:0000313" key="26">
    <source>
        <dbReference type="Proteomes" id="UP000266273"/>
    </source>
</evidence>
<evidence type="ECO:0000256" key="17">
    <source>
        <dbReference type="ARBA" id="ARBA00032510"/>
    </source>
</evidence>
<dbReference type="InterPro" id="IPR018109">
    <property type="entry name" value="Folylpolyglutamate_synth_CS"/>
</dbReference>
<feature type="domain" description="Mur ligase central" evidence="24">
    <location>
        <begin position="48"/>
        <end position="269"/>
    </location>
</feature>
<dbReference type="EC" id="6.3.2.12" evidence="6"/>
<evidence type="ECO:0000256" key="22">
    <source>
        <dbReference type="PIRNR" id="PIRNR001563"/>
    </source>
</evidence>
<dbReference type="PANTHER" id="PTHR11136">
    <property type="entry name" value="FOLYLPOLYGLUTAMATE SYNTHASE-RELATED"/>
    <property type="match status" value="1"/>
</dbReference>
<accession>A0A397Q5S2</accession>